<evidence type="ECO:0000313" key="1">
    <source>
        <dbReference type="EMBL" id="VDP62849.1"/>
    </source>
</evidence>
<dbReference type="STRING" id="6186.A0A183KPW8"/>
<reference evidence="1 2" key="2">
    <citation type="submission" date="2018-11" db="EMBL/GenBank/DDBJ databases">
        <authorList>
            <consortium name="Pathogen Informatics"/>
        </authorList>
    </citation>
    <scope>NUCLEOTIDE SEQUENCE [LARGE SCALE GENOMIC DNA]</scope>
    <source>
        <strain evidence="1">Dakar</strain>
        <strain evidence="2">Dakar, Senegal</strain>
    </source>
</reference>
<organism evidence="3">
    <name type="scientific">Schistosoma curassoni</name>
    <dbReference type="NCBI Taxonomy" id="6186"/>
    <lineage>
        <taxon>Eukaryota</taxon>
        <taxon>Metazoa</taxon>
        <taxon>Spiralia</taxon>
        <taxon>Lophotrochozoa</taxon>
        <taxon>Platyhelminthes</taxon>
        <taxon>Trematoda</taxon>
        <taxon>Digenea</taxon>
        <taxon>Strigeidida</taxon>
        <taxon>Schistosomatoidea</taxon>
        <taxon>Schistosomatidae</taxon>
        <taxon>Schistosoma</taxon>
    </lineage>
</organism>
<evidence type="ECO:0000313" key="3">
    <source>
        <dbReference type="WBParaSite" id="SCUD_0001710301-mRNA-1"/>
    </source>
</evidence>
<sequence>MEGVRTNKGADIAFDHHQLVVVKMKLKLKKHWKTEKAALQKFKTAFPQDTDKLNQLKIAISNRSQALQDILKEETDKGNNWKGIREALTSTCQEILVLKKYYNNRLISIETLDKIQERKNKNTAINNTQTRTEKVKAKAEYTEANKQVKKSIRADKQKYMKELATTAEKAEMSNKYMTQRRNW</sequence>
<dbReference type="Proteomes" id="UP000279833">
    <property type="component" value="Unassembled WGS sequence"/>
</dbReference>
<keyword evidence="2" id="KW-1185">Reference proteome</keyword>
<proteinExistence type="predicted"/>
<gene>
    <name evidence="1" type="ORF">SCUD_LOCUS17100</name>
</gene>
<evidence type="ECO:0000313" key="2">
    <source>
        <dbReference type="Proteomes" id="UP000279833"/>
    </source>
</evidence>
<name>A0A183KPW8_9TREM</name>
<dbReference type="WBParaSite" id="SCUD_0001710301-mRNA-1">
    <property type="protein sequence ID" value="SCUD_0001710301-mRNA-1"/>
    <property type="gene ID" value="SCUD_0001710301"/>
</dbReference>
<dbReference type="AlphaFoldDB" id="A0A183KPW8"/>
<accession>A0A183KPW8</accession>
<protein>
    <submittedName>
        <fullName evidence="3">Flagellar FliJ protein</fullName>
    </submittedName>
</protein>
<dbReference type="EMBL" id="UZAK01039381">
    <property type="protein sequence ID" value="VDP62849.1"/>
    <property type="molecule type" value="Genomic_DNA"/>
</dbReference>
<reference evidence="3" key="1">
    <citation type="submission" date="2016-06" db="UniProtKB">
        <authorList>
            <consortium name="WormBaseParasite"/>
        </authorList>
    </citation>
    <scope>IDENTIFICATION</scope>
</reference>